<proteinExistence type="predicted"/>
<feature type="region of interest" description="Disordered" evidence="1">
    <location>
        <begin position="1"/>
        <end position="21"/>
    </location>
</feature>
<protein>
    <submittedName>
        <fullName evidence="2">Uncharacterized protein</fullName>
    </submittedName>
</protein>
<accession>A0AAD1R5K3</accession>
<dbReference type="Proteomes" id="UP001295444">
    <property type="component" value="Chromosome 01"/>
</dbReference>
<evidence type="ECO:0000313" key="3">
    <source>
        <dbReference type="Proteomes" id="UP001295444"/>
    </source>
</evidence>
<organism evidence="2 3">
    <name type="scientific">Pelobates cultripes</name>
    <name type="common">Western spadefoot toad</name>
    <dbReference type="NCBI Taxonomy" id="61616"/>
    <lineage>
        <taxon>Eukaryota</taxon>
        <taxon>Metazoa</taxon>
        <taxon>Chordata</taxon>
        <taxon>Craniata</taxon>
        <taxon>Vertebrata</taxon>
        <taxon>Euteleostomi</taxon>
        <taxon>Amphibia</taxon>
        <taxon>Batrachia</taxon>
        <taxon>Anura</taxon>
        <taxon>Pelobatoidea</taxon>
        <taxon>Pelobatidae</taxon>
        <taxon>Pelobates</taxon>
    </lineage>
</organism>
<name>A0AAD1R5K3_PELCU</name>
<gene>
    <name evidence="2" type="ORF">PECUL_23A017857</name>
</gene>
<keyword evidence="3" id="KW-1185">Reference proteome</keyword>
<feature type="compositionally biased region" description="Basic residues" evidence="1">
    <location>
        <begin position="1"/>
        <end position="10"/>
    </location>
</feature>
<reference evidence="2" key="1">
    <citation type="submission" date="2022-03" db="EMBL/GenBank/DDBJ databases">
        <authorList>
            <person name="Alioto T."/>
            <person name="Alioto T."/>
            <person name="Gomez Garrido J."/>
        </authorList>
    </citation>
    <scope>NUCLEOTIDE SEQUENCE</scope>
</reference>
<evidence type="ECO:0000256" key="1">
    <source>
        <dbReference type="SAM" id="MobiDB-lite"/>
    </source>
</evidence>
<dbReference type="EMBL" id="OW240912">
    <property type="protein sequence ID" value="CAH2224455.1"/>
    <property type="molecule type" value="Genomic_DNA"/>
</dbReference>
<sequence>MEQAIFRKRSQQGSEDSNYPEVFWSSEPGYICDSSEEQSPFSLSSSSSCSSLFNPISDETIQDPDLPLQKLNYTKSMILSHSRGPRGFHRRNLSHHEFQTYGNSDPSTDVPRIPLVTVLDVPHVGFINIC</sequence>
<dbReference type="AlphaFoldDB" id="A0AAD1R5K3"/>
<evidence type="ECO:0000313" key="2">
    <source>
        <dbReference type="EMBL" id="CAH2224455.1"/>
    </source>
</evidence>